<reference evidence="2 3" key="1">
    <citation type="submission" date="2018-08" db="EMBL/GenBank/DDBJ databases">
        <title>Genomic investigation of the strawberry pathogen Phytophthora fragariae indicates pathogenicity is determined by transcriptional variation in three key races.</title>
        <authorList>
            <person name="Adams T.M."/>
            <person name="Armitage A.D."/>
            <person name="Sobczyk M.K."/>
            <person name="Bates H.J."/>
            <person name="Dunwell J.M."/>
            <person name="Nellist C.F."/>
            <person name="Harrison R.J."/>
        </authorList>
    </citation>
    <scope>NUCLEOTIDE SEQUENCE [LARGE SCALE GENOMIC DNA]</scope>
    <source>
        <strain evidence="2 3">SCRP333</strain>
    </source>
</reference>
<dbReference type="AlphaFoldDB" id="A0A6A4FWE4"/>
<proteinExistence type="predicted"/>
<organism evidence="2 3">
    <name type="scientific">Phytophthora rubi</name>
    <dbReference type="NCBI Taxonomy" id="129364"/>
    <lineage>
        <taxon>Eukaryota</taxon>
        <taxon>Sar</taxon>
        <taxon>Stramenopiles</taxon>
        <taxon>Oomycota</taxon>
        <taxon>Peronosporomycetes</taxon>
        <taxon>Peronosporales</taxon>
        <taxon>Peronosporaceae</taxon>
        <taxon>Phytophthora</taxon>
    </lineage>
</organism>
<name>A0A6A4FWE4_9STRA</name>
<dbReference type="PANTHER" id="PTHR43799:SF1">
    <property type="entry name" value="ASPARTATE AMINOTRANSFERASE"/>
    <property type="match status" value="1"/>
</dbReference>
<evidence type="ECO:0000313" key="3">
    <source>
        <dbReference type="Proteomes" id="UP000434957"/>
    </source>
</evidence>
<evidence type="ECO:0008006" key="4">
    <source>
        <dbReference type="Google" id="ProtNLM"/>
    </source>
</evidence>
<protein>
    <recommendedName>
        <fullName evidence="4">Aminotransferase class I/classII domain-containing protein</fullName>
    </recommendedName>
</protein>
<evidence type="ECO:0000256" key="1">
    <source>
        <dbReference type="SAM" id="MobiDB-lite"/>
    </source>
</evidence>
<comment type="caution">
    <text evidence="2">The sequence shown here is derived from an EMBL/GenBank/DDBJ whole genome shotgun (WGS) entry which is preliminary data.</text>
</comment>
<dbReference type="PANTHER" id="PTHR43799">
    <property type="entry name" value="AMINOTRANSFERASE, PUTATIVE-RELATED"/>
    <property type="match status" value="1"/>
</dbReference>
<keyword evidence="3" id="KW-1185">Reference proteome</keyword>
<feature type="region of interest" description="Disordered" evidence="1">
    <location>
        <begin position="1"/>
        <end position="21"/>
    </location>
</feature>
<gene>
    <name evidence="2" type="ORF">PR003_g6590</name>
</gene>
<sequence>MNGCGSEESPQRAGHPRRPRAWCNGASGLAGLVTPSVQPGGYPKVALTCPVNPTGDYMDMQQMKTIETNYPDKHTLVIDESIRPWVDPHSRQDALIHQCKWIKQLSENRRVNVWTEQLSKCYPT</sequence>
<accession>A0A6A4FWE4</accession>
<dbReference type="EMBL" id="QXFT01000295">
    <property type="protein sequence ID" value="KAE9348117.1"/>
    <property type="molecule type" value="Genomic_DNA"/>
</dbReference>
<dbReference type="Proteomes" id="UP000434957">
    <property type="component" value="Unassembled WGS sequence"/>
</dbReference>
<evidence type="ECO:0000313" key="2">
    <source>
        <dbReference type="EMBL" id="KAE9348117.1"/>
    </source>
</evidence>